<dbReference type="Proteomes" id="UP001206925">
    <property type="component" value="Unassembled WGS sequence"/>
</dbReference>
<dbReference type="AlphaFoldDB" id="A0AAD5BPP4"/>
<dbReference type="GO" id="GO:0035251">
    <property type="term" value="F:UDP-glucosyltransferase activity"/>
    <property type="evidence" value="ECO:0007669"/>
    <property type="project" value="InterPro"/>
</dbReference>
<evidence type="ECO:0000256" key="4">
    <source>
        <dbReference type="RuleBase" id="RU362057"/>
    </source>
</evidence>
<reference evidence="5" key="1">
    <citation type="submission" date="2022-06" db="EMBL/GenBank/DDBJ databases">
        <title>Uncovering the hologenomic basis of an extraordinary plant invasion.</title>
        <authorList>
            <person name="Bieker V.C."/>
            <person name="Martin M.D."/>
            <person name="Gilbert T."/>
            <person name="Hodgins K."/>
            <person name="Battlay P."/>
            <person name="Petersen B."/>
            <person name="Wilson J."/>
        </authorList>
    </citation>
    <scope>NUCLEOTIDE SEQUENCE</scope>
    <source>
        <strain evidence="5">AA19_3_7</strain>
        <tissue evidence="5">Leaf</tissue>
    </source>
</reference>
<dbReference type="PROSITE" id="PS00375">
    <property type="entry name" value="UDPGT"/>
    <property type="match status" value="1"/>
</dbReference>
<keyword evidence="3" id="KW-0328">Glycosyltransferase</keyword>
<comment type="similarity">
    <text evidence="1 3">Belongs to the UDP-glycosyltransferase family.</text>
</comment>
<comment type="caution">
    <text evidence="5">The sequence shown here is derived from an EMBL/GenBank/DDBJ whole genome shotgun (WGS) entry which is preliminary data.</text>
</comment>
<evidence type="ECO:0000256" key="1">
    <source>
        <dbReference type="ARBA" id="ARBA00009995"/>
    </source>
</evidence>
<evidence type="ECO:0000313" key="6">
    <source>
        <dbReference type="Proteomes" id="UP001206925"/>
    </source>
</evidence>
<evidence type="ECO:0000256" key="3">
    <source>
        <dbReference type="RuleBase" id="RU003718"/>
    </source>
</evidence>
<keyword evidence="2 3" id="KW-0808">Transferase</keyword>
<protein>
    <recommendedName>
        <fullName evidence="4">Glycosyltransferase</fullName>
        <ecNumber evidence="4">2.4.1.-</ecNumber>
    </recommendedName>
</protein>
<accession>A0AAD5BPP4</accession>
<dbReference type="SUPFAM" id="SSF53756">
    <property type="entry name" value="UDP-Glycosyltransferase/glycogen phosphorylase"/>
    <property type="match status" value="1"/>
</dbReference>
<dbReference type="CDD" id="cd03784">
    <property type="entry name" value="GT1_Gtf-like"/>
    <property type="match status" value="1"/>
</dbReference>
<dbReference type="PANTHER" id="PTHR48049">
    <property type="entry name" value="GLYCOSYLTRANSFERASE"/>
    <property type="match status" value="1"/>
</dbReference>
<dbReference type="EC" id="2.4.1.-" evidence="4"/>
<dbReference type="Pfam" id="PF00201">
    <property type="entry name" value="UDPGT"/>
    <property type="match status" value="1"/>
</dbReference>
<organism evidence="5 6">
    <name type="scientific">Ambrosia artemisiifolia</name>
    <name type="common">Common ragweed</name>
    <dbReference type="NCBI Taxonomy" id="4212"/>
    <lineage>
        <taxon>Eukaryota</taxon>
        <taxon>Viridiplantae</taxon>
        <taxon>Streptophyta</taxon>
        <taxon>Embryophyta</taxon>
        <taxon>Tracheophyta</taxon>
        <taxon>Spermatophyta</taxon>
        <taxon>Magnoliopsida</taxon>
        <taxon>eudicotyledons</taxon>
        <taxon>Gunneridae</taxon>
        <taxon>Pentapetalae</taxon>
        <taxon>asterids</taxon>
        <taxon>campanulids</taxon>
        <taxon>Asterales</taxon>
        <taxon>Asteraceae</taxon>
        <taxon>Asteroideae</taxon>
        <taxon>Heliantheae alliance</taxon>
        <taxon>Heliantheae</taxon>
        <taxon>Ambrosia</taxon>
    </lineage>
</organism>
<name>A0AAD5BPP4_AMBAR</name>
<dbReference type="FunFam" id="3.40.50.2000:FF:000037">
    <property type="entry name" value="Glycosyltransferase"/>
    <property type="match status" value="1"/>
</dbReference>
<dbReference type="InterPro" id="IPR002213">
    <property type="entry name" value="UDP_glucos_trans"/>
</dbReference>
<dbReference type="Gene3D" id="3.40.50.2000">
    <property type="entry name" value="Glycogen Phosphorylase B"/>
    <property type="match status" value="2"/>
</dbReference>
<proteinExistence type="inferred from homology"/>
<dbReference type="InterPro" id="IPR035595">
    <property type="entry name" value="UDP_glycos_trans_CS"/>
</dbReference>
<keyword evidence="6" id="KW-1185">Reference proteome</keyword>
<evidence type="ECO:0000256" key="2">
    <source>
        <dbReference type="ARBA" id="ARBA00022679"/>
    </source>
</evidence>
<feature type="non-terminal residue" evidence="5">
    <location>
        <position position="495"/>
    </location>
</feature>
<evidence type="ECO:0000313" key="5">
    <source>
        <dbReference type="EMBL" id="KAI7726158.1"/>
    </source>
</evidence>
<dbReference type="InterPro" id="IPR050481">
    <property type="entry name" value="UDP-glycosyltransf_plant"/>
</dbReference>
<sequence>LSNKLSTYPGIKISFLAASTSVGRIETMLNPTATTTVIPLTLPRVDGLHEGVENTSDTSPATVELLKVALDLMRPQIKTLLANLKPNFMFFDFAQWWLPEIACDLGIKTIFFSVFTTISSAFVTSWFTHDTPPTIDEMKNPPSLHPMTLKTYEARDFMYIFMSFHGTPSVFDRLIKCFNGCNAVLIKSCREMEGPYIDFVSNQVKKPILLIGPVVPEPSSSELHETWAKWLSQFATKSVIYCSFGSETFLTDDQIKELSLGLELTGLPFFLVLNFPSNVDSSKELKRTLPEGFMDRVKNRGVVHSGWVQQQNILAHESVGCYVCHAGFSSVVEGLVNDCQLVMIPLKGDQFFNSKLIALEWKAGVEVNRRDEDGYFGKDDVFEAVKSVMMETEKEPAKVVRENQKKWKEFLKNGEIHNKYVADFVESYSLPPLLPPIINPPSPTIDKMSFSSAFTASYFLHQQNGAATSMVLAGVVGFKLSRKLQNGIVVTDLVY</sequence>
<dbReference type="PANTHER" id="PTHR48049:SF84">
    <property type="entry name" value="UDP-GLYCOSYLTRANSFERASE 79A6"/>
    <property type="match status" value="1"/>
</dbReference>
<gene>
    <name evidence="5" type="ORF">M8C21_008642</name>
</gene>
<dbReference type="EMBL" id="JAMZMK010011742">
    <property type="protein sequence ID" value="KAI7726158.1"/>
    <property type="molecule type" value="Genomic_DNA"/>
</dbReference>